<feature type="transmembrane region" description="Helical" evidence="11">
    <location>
        <begin position="6"/>
        <end position="27"/>
    </location>
</feature>
<comment type="cofactor">
    <cofactor evidence="1">
        <name>Zn(2+)</name>
        <dbReference type="ChEBI" id="CHEBI:29105"/>
    </cofactor>
</comment>
<keyword evidence="5 11" id="KW-0812">Transmembrane</keyword>
<dbReference type="PANTHER" id="PTHR42837">
    <property type="entry name" value="REGULATOR OF SIGMA-E PROTEASE RSEP"/>
    <property type="match status" value="1"/>
</dbReference>
<evidence type="ECO:0000256" key="6">
    <source>
        <dbReference type="ARBA" id="ARBA00022801"/>
    </source>
</evidence>
<evidence type="ECO:0000256" key="2">
    <source>
        <dbReference type="ARBA" id="ARBA00004141"/>
    </source>
</evidence>
<evidence type="ECO:0000256" key="11">
    <source>
        <dbReference type="SAM" id="Phobius"/>
    </source>
</evidence>
<dbReference type="PANTHER" id="PTHR42837:SF2">
    <property type="entry name" value="MEMBRANE METALLOPROTEASE ARASP2, CHLOROPLASTIC-RELATED"/>
    <property type="match status" value="1"/>
</dbReference>
<keyword evidence="9" id="KW-0482">Metalloprotease</keyword>
<name>A0A1F5NE13_9BACT</name>
<dbReference type="Pfam" id="PF17820">
    <property type="entry name" value="PDZ_6"/>
    <property type="match status" value="1"/>
</dbReference>
<dbReference type="EMBL" id="MFEG01000023">
    <property type="protein sequence ID" value="OGE75931.1"/>
    <property type="molecule type" value="Genomic_DNA"/>
</dbReference>
<protein>
    <recommendedName>
        <fullName evidence="12">PDZ domain-containing protein</fullName>
    </recommendedName>
</protein>
<feature type="transmembrane region" description="Helical" evidence="11">
    <location>
        <begin position="242"/>
        <end position="261"/>
    </location>
</feature>
<evidence type="ECO:0000256" key="4">
    <source>
        <dbReference type="ARBA" id="ARBA00022670"/>
    </source>
</evidence>
<dbReference type="Pfam" id="PF02163">
    <property type="entry name" value="Peptidase_M50"/>
    <property type="match status" value="1"/>
</dbReference>
<dbReference type="AlphaFoldDB" id="A0A1F5NE13"/>
<evidence type="ECO:0000256" key="9">
    <source>
        <dbReference type="ARBA" id="ARBA00023049"/>
    </source>
</evidence>
<comment type="subcellular location">
    <subcellularLocation>
        <location evidence="2">Membrane</location>
        <topology evidence="2">Multi-pass membrane protein</topology>
    </subcellularLocation>
</comment>
<accession>A0A1F5NE13</accession>
<dbReference type="SUPFAM" id="SSF50156">
    <property type="entry name" value="PDZ domain-like"/>
    <property type="match status" value="1"/>
</dbReference>
<dbReference type="Proteomes" id="UP000176547">
    <property type="component" value="Unassembled WGS sequence"/>
</dbReference>
<evidence type="ECO:0000313" key="14">
    <source>
        <dbReference type="Proteomes" id="UP000176547"/>
    </source>
</evidence>
<keyword evidence="4" id="KW-0645">Protease</keyword>
<comment type="caution">
    <text evidence="13">The sequence shown here is derived from an EMBL/GenBank/DDBJ whole genome shotgun (WGS) entry which is preliminary data.</text>
</comment>
<feature type="domain" description="PDZ" evidence="12">
    <location>
        <begin position="110"/>
        <end position="195"/>
    </location>
</feature>
<dbReference type="GO" id="GO:0016020">
    <property type="term" value="C:membrane"/>
    <property type="evidence" value="ECO:0007669"/>
    <property type="project" value="UniProtKB-SubCell"/>
</dbReference>
<evidence type="ECO:0000256" key="3">
    <source>
        <dbReference type="ARBA" id="ARBA00007931"/>
    </source>
</evidence>
<feature type="transmembrane region" description="Helical" evidence="11">
    <location>
        <begin position="281"/>
        <end position="306"/>
    </location>
</feature>
<dbReference type="SMART" id="SM00228">
    <property type="entry name" value="PDZ"/>
    <property type="match status" value="1"/>
</dbReference>
<evidence type="ECO:0000256" key="7">
    <source>
        <dbReference type="ARBA" id="ARBA00022833"/>
    </source>
</evidence>
<evidence type="ECO:0000256" key="8">
    <source>
        <dbReference type="ARBA" id="ARBA00022989"/>
    </source>
</evidence>
<keyword evidence="8 11" id="KW-1133">Transmembrane helix</keyword>
<dbReference type="InterPro" id="IPR041489">
    <property type="entry name" value="PDZ_6"/>
</dbReference>
<dbReference type="Gene3D" id="2.30.42.10">
    <property type="match status" value="1"/>
</dbReference>
<dbReference type="GO" id="GO:0006508">
    <property type="term" value="P:proteolysis"/>
    <property type="evidence" value="ECO:0007669"/>
    <property type="project" value="UniProtKB-KW"/>
</dbReference>
<organism evidence="13 14">
    <name type="scientific">Candidatus Doudnabacteria bacterium RIFCSPHIGHO2_01_52_17</name>
    <dbReference type="NCBI Taxonomy" id="1817820"/>
    <lineage>
        <taxon>Bacteria</taxon>
        <taxon>Candidatus Doudnaibacteriota</taxon>
    </lineage>
</organism>
<keyword evidence="7" id="KW-0862">Zinc</keyword>
<dbReference type="InterPro" id="IPR036034">
    <property type="entry name" value="PDZ_sf"/>
</dbReference>
<feature type="transmembrane region" description="Helical" evidence="11">
    <location>
        <begin position="94"/>
        <end position="117"/>
    </location>
</feature>
<dbReference type="GO" id="GO:0004222">
    <property type="term" value="F:metalloendopeptidase activity"/>
    <property type="evidence" value="ECO:0007669"/>
    <property type="project" value="InterPro"/>
</dbReference>
<evidence type="ECO:0000259" key="12">
    <source>
        <dbReference type="SMART" id="SM00228"/>
    </source>
</evidence>
<comment type="similarity">
    <text evidence="3">Belongs to the peptidase M50B family.</text>
</comment>
<dbReference type="CDD" id="cd06163">
    <property type="entry name" value="S2P-M50_PDZ_RseP-like"/>
    <property type="match status" value="1"/>
</dbReference>
<evidence type="ECO:0000256" key="5">
    <source>
        <dbReference type="ARBA" id="ARBA00022692"/>
    </source>
</evidence>
<evidence type="ECO:0000256" key="1">
    <source>
        <dbReference type="ARBA" id="ARBA00001947"/>
    </source>
</evidence>
<dbReference type="InterPro" id="IPR001478">
    <property type="entry name" value="PDZ"/>
</dbReference>
<sequence length="371" mass="40432">MILLAILVFIVILGLLVFVHELGHFIMAKRSGMRVQEFGFGFPPRLFGIRRGETIYSINWIPLGGFVKIVGEDGGPTSDPRAFMNKGFWQRLSTLLAGVGMNFVLAWFLLFLGFAVVKTPVEYVDQGDLAGGRIHEQYLAVVAVEPESPAERTGFKPGDIIFRVDGQVFTEIDPLIEYTRSRAGQSVVYELKRGDQILVKDAVPRSTPPPGGGAVGFAPAKIAVVTYPILSSLKYSVIAFSNKVMGIVFAFGGLLGELFSTGKVVEGLSGPIGIAVLTRDFAILGIVYLVQFTAVLSINLAIINALPFPALDGGRVLFLIIEKIRGRASVKWERIANVVGFSLLILLIIAVSFQDVGRYSENFRNLFGKAF</sequence>
<proteinExistence type="inferred from homology"/>
<feature type="transmembrane region" description="Helical" evidence="11">
    <location>
        <begin position="335"/>
        <end position="353"/>
    </location>
</feature>
<dbReference type="InterPro" id="IPR004387">
    <property type="entry name" value="Pept_M50_Zn"/>
</dbReference>
<reference evidence="13 14" key="1">
    <citation type="journal article" date="2016" name="Nat. Commun.">
        <title>Thousands of microbial genomes shed light on interconnected biogeochemical processes in an aquifer system.</title>
        <authorList>
            <person name="Anantharaman K."/>
            <person name="Brown C.T."/>
            <person name="Hug L.A."/>
            <person name="Sharon I."/>
            <person name="Castelle C.J."/>
            <person name="Probst A.J."/>
            <person name="Thomas B.C."/>
            <person name="Singh A."/>
            <person name="Wilkins M.J."/>
            <person name="Karaoz U."/>
            <person name="Brodie E.L."/>
            <person name="Williams K.H."/>
            <person name="Hubbard S.S."/>
            <person name="Banfield J.F."/>
        </authorList>
    </citation>
    <scope>NUCLEOTIDE SEQUENCE [LARGE SCALE GENOMIC DNA]</scope>
</reference>
<evidence type="ECO:0000256" key="10">
    <source>
        <dbReference type="ARBA" id="ARBA00023136"/>
    </source>
</evidence>
<dbReference type="InterPro" id="IPR008915">
    <property type="entry name" value="Peptidase_M50"/>
</dbReference>
<keyword evidence="10 11" id="KW-0472">Membrane</keyword>
<feature type="transmembrane region" description="Helical" evidence="11">
    <location>
        <begin position="211"/>
        <end position="230"/>
    </location>
</feature>
<evidence type="ECO:0000313" key="13">
    <source>
        <dbReference type="EMBL" id="OGE75931.1"/>
    </source>
</evidence>
<keyword evidence="6" id="KW-0378">Hydrolase</keyword>
<gene>
    <name evidence="13" type="ORF">A3K06_02580</name>
</gene>